<dbReference type="RefSeq" id="WP_147433859.1">
    <property type="nucleotide sequence ID" value="NZ_RCDC01000004.1"/>
</dbReference>
<proteinExistence type="predicted"/>
<evidence type="ECO:0000256" key="1">
    <source>
        <dbReference type="SAM" id="SignalP"/>
    </source>
</evidence>
<accession>A0A498CFT2</accession>
<dbReference type="AlphaFoldDB" id="A0A498CFT2"/>
<organism evidence="2 3">
    <name type="scientific">Stenotrophomonas rhizophila</name>
    <dbReference type="NCBI Taxonomy" id="216778"/>
    <lineage>
        <taxon>Bacteria</taxon>
        <taxon>Pseudomonadati</taxon>
        <taxon>Pseudomonadota</taxon>
        <taxon>Gammaproteobacteria</taxon>
        <taxon>Lysobacterales</taxon>
        <taxon>Lysobacteraceae</taxon>
        <taxon>Stenotrophomonas</taxon>
    </lineage>
</organism>
<comment type="caution">
    <text evidence="2">The sequence shown here is derived from an EMBL/GenBank/DDBJ whole genome shotgun (WGS) entry which is preliminary data.</text>
</comment>
<feature type="chain" id="PRO_5019719885" description="Lipoprotein" evidence="1">
    <location>
        <begin position="21"/>
        <end position="117"/>
    </location>
</feature>
<keyword evidence="1" id="KW-0732">Signal</keyword>
<evidence type="ECO:0000313" key="2">
    <source>
        <dbReference type="EMBL" id="RLK56547.1"/>
    </source>
</evidence>
<evidence type="ECO:0000313" key="3">
    <source>
        <dbReference type="Proteomes" id="UP000274786"/>
    </source>
</evidence>
<reference evidence="2 3" key="1">
    <citation type="submission" date="2018-10" db="EMBL/GenBank/DDBJ databases">
        <title>Comparative analysis of microorganisms from saline springs in Andes Mountain Range, Colombia.</title>
        <authorList>
            <person name="Rubin E."/>
        </authorList>
    </citation>
    <scope>NUCLEOTIDE SEQUENCE [LARGE SCALE GENOMIC DNA]</scope>
    <source>
        <strain evidence="2 3">USBA GBX 843</strain>
    </source>
</reference>
<evidence type="ECO:0008006" key="4">
    <source>
        <dbReference type="Google" id="ProtNLM"/>
    </source>
</evidence>
<sequence length="117" mass="12564">MPRMLSALLLILLVTACSSDGDFHTAPPSLREVTAANQCMQQCQRQYDSCMTNRTGFGSGDSCGAGVATQRDAKCDKIDNPDLRKSCQASSDYCRNRLPALTCGEDNSRCTSRCGGS</sequence>
<dbReference type="PROSITE" id="PS51257">
    <property type="entry name" value="PROKAR_LIPOPROTEIN"/>
    <property type="match status" value="1"/>
</dbReference>
<dbReference type="OrthoDB" id="6044296at2"/>
<protein>
    <recommendedName>
        <fullName evidence="4">Lipoprotein</fullName>
    </recommendedName>
</protein>
<feature type="signal peptide" evidence="1">
    <location>
        <begin position="1"/>
        <end position="20"/>
    </location>
</feature>
<dbReference type="Proteomes" id="UP000274786">
    <property type="component" value="Unassembled WGS sequence"/>
</dbReference>
<dbReference type="EMBL" id="RCDC01000004">
    <property type="protein sequence ID" value="RLK56547.1"/>
    <property type="molecule type" value="Genomic_DNA"/>
</dbReference>
<gene>
    <name evidence="2" type="ORF">BCL79_0938</name>
</gene>
<name>A0A498CFT2_9GAMM</name>